<comment type="similarity">
    <text evidence="1">Belongs to the AHA1 family.</text>
</comment>
<dbReference type="AlphaFoldDB" id="A0A7W4J110"/>
<sequence>METDRIEKTVVLKAAHDRVWRAITDSTRFGRWFGVEIDGPFIAGQEAIGRIVPTQVDPDVARMQEPYRGTPWRVHVERIEPMRLFSFRWHPYAIDPAHDYAAEPMTLVTFALEEVEGGIRLTITETGFDRLPLARRAEAIKANDGGWAHQARLVERYLALGDE</sequence>
<dbReference type="Pfam" id="PF08327">
    <property type="entry name" value="AHSA1"/>
    <property type="match status" value="1"/>
</dbReference>
<evidence type="ECO:0000313" key="4">
    <source>
        <dbReference type="Proteomes" id="UP000577891"/>
    </source>
</evidence>
<protein>
    <submittedName>
        <fullName evidence="3">SRPBCC family protein</fullName>
    </submittedName>
</protein>
<dbReference type="CDD" id="cd08898">
    <property type="entry name" value="SRPBCC_CalC_Aha1-like_5"/>
    <property type="match status" value="1"/>
</dbReference>
<dbReference type="InterPro" id="IPR013538">
    <property type="entry name" value="ASHA1/2-like_C"/>
</dbReference>
<feature type="domain" description="Activator of Hsp90 ATPase homologue 1/2-like C-terminal" evidence="2">
    <location>
        <begin position="14"/>
        <end position="157"/>
    </location>
</feature>
<dbReference type="RefSeq" id="WP_220790626.1">
    <property type="nucleotide sequence ID" value="NZ_BAABGB010000058.1"/>
</dbReference>
<comment type="caution">
    <text evidence="3">The sequence shown here is derived from an EMBL/GenBank/DDBJ whole genome shotgun (WGS) entry which is preliminary data.</text>
</comment>
<evidence type="ECO:0000313" key="3">
    <source>
        <dbReference type="EMBL" id="MBB2172472.1"/>
    </source>
</evidence>
<gene>
    <name evidence="3" type="ORF">HLH35_10155</name>
</gene>
<evidence type="ECO:0000259" key="2">
    <source>
        <dbReference type="Pfam" id="PF08327"/>
    </source>
</evidence>
<reference evidence="3 4" key="1">
    <citation type="submission" date="2020-04" db="EMBL/GenBank/DDBJ databases">
        <title>Description of novel Gluconacetobacter.</title>
        <authorList>
            <person name="Sombolestani A."/>
        </authorList>
    </citation>
    <scope>NUCLEOTIDE SEQUENCE [LARGE SCALE GENOMIC DNA]</scope>
    <source>
        <strain evidence="3 4">LMG 27724</strain>
    </source>
</reference>
<dbReference type="InterPro" id="IPR023393">
    <property type="entry name" value="START-like_dom_sf"/>
</dbReference>
<dbReference type="SUPFAM" id="SSF55961">
    <property type="entry name" value="Bet v1-like"/>
    <property type="match status" value="1"/>
</dbReference>
<accession>A0A7W4J110</accession>
<dbReference type="Proteomes" id="UP000577891">
    <property type="component" value="Unassembled WGS sequence"/>
</dbReference>
<proteinExistence type="inferred from homology"/>
<dbReference type="EMBL" id="JABEQE010000007">
    <property type="protein sequence ID" value="MBB2172472.1"/>
    <property type="molecule type" value="Genomic_DNA"/>
</dbReference>
<organism evidence="3 4">
    <name type="scientific">Gluconacetobacter asukensis</name>
    <dbReference type="NCBI Taxonomy" id="1017181"/>
    <lineage>
        <taxon>Bacteria</taxon>
        <taxon>Pseudomonadati</taxon>
        <taxon>Pseudomonadota</taxon>
        <taxon>Alphaproteobacteria</taxon>
        <taxon>Acetobacterales</taxon>
        <taxon>Acetobacteraceae</taxon>
        <taxon>Gluconacetobacter</taxon>
    </lineage>
</organism>
<dbReference type="Gene3D" id="3.30.530.20">
    <property type="match status" value="1"/>
</dbReference>
<evidence type="ECO:0000256" key="1">
    <source>
        <dbReference type="ARBA" id="ARBA00006817"/>
    </source>
</evidence>
<name>A0A7W4J110_9PROT</name>
<keyword evidence="4" id="KW-1185">Reference proteome</keyword>